<dbReference type="RefSeq" id="XP_040630988.1">
    <property type="nucleotide sequence ID" value="XM_040774827.1"/>
</dbReference>
<comment type="subcellular location">
    <subcellularLocation>
        <location evidence="1">Nucleus</location>
    </subcellularLocation>
</comment>
<comment type="similarity">
    <text evidence="2">Belongs to the SNAPC3/SRD2 family.</text>
</comment>
<dbReference type="STRING" id="1858805.M5G5U7"/>
<evidence type="ECO:0000256" key="2">
    <source>
        <dbReference type="ARBA" id="ARBA00010410"/>
    </source>
</evidence>
<dbReference type="OMA" id="PCWRWMG"/>
<dbReference type="PANTHER" id="PTHR13421">
    <property type="entry name" value="SNRNA-ACTIVATING PROTEIN COMPLEX SUBUNIT 3"/>
    <property type="match status" value="1"/>
</dbReference>
<reference evidence="7 8" key="1">
    <citation type="journal article" date="2012" name="Science">
        <title>The Paleozoic origin of enzymatic lignin decomposition reconstructed from 31 fungal genomes.</title>
        <authorList>
            <person name="Floudas D."/>
            <person name="Binder M."/>
            <person name="Riley R."/>
            <person name="Barry K."/>
            <person name="Blanchette R.A."/>
            <person name="Henrissat B."/>
            <person name="Martinez A.T."/>
            <person name="Otillar R."/>
            <person name="Spatafora J.W."/>
            <person name="Yadav J.S."/>
            <person name="Aerts A."/>
            <person name="Benoit I."/>
            <person name="Boyd A."/>
            <person name="Carlson A."/>
            <person name="Copeland A."/>
            <person name="Coutinho P.M."/>
            <person name="de Vries R.P."/>
            <person name="Ferreira P."/>
            <person name="Findley K."/>
            <person name="Foster B."/>
            <person name="Gaskell J."/>
            <person name="Glotzer D."/>
            <person name="Gorecki P."/>
            <person name="Heitman J."/>
            <person name="Hesse C."/>
            <person name="Hori C."/>
            <person name="Igarashi K."/>
            <person name="Jurgens J.A."/>
            <person name="Kallen N."/>
            <person name="Kersten P."/>
            <person name="Kohler A."/>
            <person name="Kuees U."/>
            <person name="Kumar T.K.A."/>
            <person name="Kuo A."/>
            <person name="LaButti K."/>
            <person name="Larrondo L.F."/>
            <person name="Lindquist E."/>
            <person name="Ling A."/>
            <person name="Lombard V."/>
            <person name="Lucas S."/>
            <person name="Lundell T."/>
            <person name="Martin R."/>
            <person name="McLaughlin D.J."/>
            <person name="Morgenstern I."/>
            <person name="Morin E."/>
            <person name="Murat C."/>
            <person name="Nagy L.G."/>
            <person name="Nolan M."/>
            <person name="Ohm R.A."/>
            <person name="Patyshakuliyeva A."/>
            <person name="Rokas A."/>
            <person name="Ruiz-Duenas F.J."/>
            <person name="Sabat G."/>
            <person name="Salamov A."/>
            <person name="Samejima M."/>
            <person name="Schmutz J."/>
            <person name="Slot J.C."/>
            <person name="St John F."/>
            <person name="Stenlid J."/>
            <person name="Sun H."/>
            <person name="Sun S."/>
            <person name="Syed K."/>
            <person name="Tsang A."/>
            <person name="Wiebenga A."/>
            <person name="Young D."/>
            <person name="Pisabarro A."/>
            <person name="Eastwood D.C."/>
            <person name="Martin F."/>
            <person name="Cullen D."/>
            <person name="Grigoriev I.V."/>
            <person name="Hibbett D.S."/>
        </authorList>
    </citation>
    <scope>NUCLEOTIDE SEQUENCE [LARGE SCALE GENOMIC DNA]</scope>
    <source>
        <strain evidence="7 8">DJM-731 SS1</strain>
    </source>
</reference>
<organism evidence="7 8">
    <name type="scientific">Dacryopinax primogenitus (strain DJM 731)</name>
    <name type="common">Brown rot fungus</name>
    <dbReference type="NCBI Taxonomy" id="1858805"/>
    <lineage>
        <taxon>Eukaryota</taxon>
        <taxon>Fungi</taxon>
        <taxon>Dikarya</taxon>
        <taxon>Basidiomycota</taxon>
        <taxon>Agaricomycotina</taxon>
        <taxon>Dacrymycetes</taxon>
        <taxon>Dacrymycetales</taxon>
        <taxon>Dacrymycetaceae</taxon>
        <taxon>Dacryopinax</taxon>
    </lineage>
</organism>
<evidence type="ECO:0000256" key="1">
    <source>
        <dbReference type="ARBA" id="ARBA00004123"/>
    </source>
</evidence>
<dbReference type="GO" id="GO:0003681">
    <property type="term" value="F:bent DNA binding"/>
    <property type="evidence" value="ECO:0007669"/>
    <property type="project" value="TreeGrafter"/>
</dbReference>
<dbReference type="HOGENOM" id="CLU_027096_0_0_1"/>
<dbReference type="GO" id="GO:0001046">
    <property type="term" value="F:core promoter sequence-specific DNA binding"/>
    <property type="evidence" value="ECO:0007669"/>
    <property type="project" value="TreeGrafter"/>
</dbReference>
<evidence type="ECO:0000256" key="3">
    <source>
        <dbReference type="ARBA" id="ARBA00023015"/>
    </source>
</evidence>
<dbReference type="AlphaFoldDB" id="M5G5U7"/>
<name>M5G5U7_DACPD</name>
<evidence type="ECO:0000256" key="6">
    <source>
        <dbReference type="ARBA" id="ARBA00023242"/>
    </source>
</evidence>
<keyword evidence="3" id="KW-0805">Transcription regulation</keyword>
<dbReference type="GO" id="GO:0019185">
    <property type="term" value="C:snRNA-activating protein complex"/>
    <property type="evidence" value="ECO:0007669"/>
    <property type="project" value="TreeGrafter"/>
</dbReference>
<dbReference type="GO" id="GO:0005634">
    <property type="term" value="C:nucleus"/>
    <property type="evidence" value="ECO:0007669"/>
    <property type="project" value="UniProtKB-SubCell"/>
</dbReference>
<protein>
    <recommendedName>
        <fullName evidence="9">snRNA-activating protein complex subunit 3</fullName>
    </recommendedName>
</protein>
<dbReference type="PANTHER" id="PTHR13421:SF16">
    <property type="entry name" value="SNRNA-ACTIVATING PROTEIN COMPLEX SUBUNIT 3"/>
    <property type="match status" value="1"/>
</dbReference>
<dbReference type="GeneID" id="63689889"/>
<dbReference type="Pfam" id="PF12251">
    <property type="entry name" value="SNAPC3"/>
    <property type="match status" value="1"/>
</dbReference>
<keyword evidence="6" id="KW-0539">Nucleus</keyword>
<dbReference type="GO" id="GO:0000978">
    <property type="term" value="F:RNA polymerase II cis-regulatory region sequence-specific DNA binding"/>
    <property type="evidence" value="ECO:0007669"/>
    <property type="project" value="TreeGrafter"/>
</dbReference>
<evidence type="ECO:0008006" key="9">
    <source>
        <dbReference type="Google" id="ProtNLM"/>
    </source>
</evidence>
<proteinExistence type="inferred from homology"/>
<dbReference type="EMBL" id="JH795858">
    <property type="protein sequence ID" value="EJU04094.1"/>
    <property type="molecule type" value="Genomic_DNA"/>
</dbReference>
<dbReference type="GO" id="GO:0042795">
    <property type="term" value="P:snRNA transcription by RNA polymerase II"/>
    <property type="evidence" value="ECO:0007669"/>
    <property type="project" value="TreeGrafter"/>
</dbReference>
<evidence type="ECO:0000313" key="8">
    <source>
        <dbReference type="Proteomes" id="UP000030653"/>
    </source>
</evidence>
<gene>
    <name evidence="7" type="ORF">DACRYDRAFT_48367</name>
</gene>
<keyword evidence="4" id="KW-0238">DNA-binding</keyword>
<evidence type="ECO:0000256" key="4">
    <source>
        <dbReference type="ARBA" id="ARBA00023125"/>
    </source>
</evidence>
<keyword evidence="8" id="KW-1185">Reference proteome</keyword>
<accession>M5G5U7</accession>
<dbReference type="GO" id="GO:0042796">
    <property type="term" value="P:snRNA transcription by RNA polymerase III"/>
    <property type="evidence" value="ECO:0007669"/>
    <property type="project" value="TreeGrafter"/>
</dbReference>
<feature type="non-terminal residue" evidence="7">
    <location>
        <position position="1"/>
    </location>
</feature>
<keyword evidence="5" id="KW-0804">Transcription</keyword>
<evidence type="ECO:0000256" key="5">
    <source>
        <dbReference type="ARBA" id="ARBA00023163"/>
    </source>
</evidence>
<dbReference type="Proteomes" id="UP000030653">
    <property type="component" value="Unassembled WGS sequence"/>
</dbReference>
<dbReference type="InterPro" id="IPR022042">
    <property type="entry name" value="snRNA-activating_su3"/>
</dbReference>
<dbReference type="GO" id="GO:0001006">
    <property type="term" value="F:RNA polymerase III type 3 promoter sequence-specific DNA binding"/>
    <property type="evidence" value="ECO:0007669"/>
    <property type="project" value="TreeGrafter"/>
</dbReference>
<dbReference type="OrthoDB" id="3437960at2759"/>
<evidence type="ECO:0000313" key="7">
    <source>
        <dbReference type="EMBL" id="EJU04094.1"/>
    </source>
</evidence>
<sequence length="221" mass="24599">EVVISVSVYTAHSVWPHGLRLSSSHELLASNTLADLLKIIPCQSTSIPHAADRMFPEIDLLDRACIGIEDVMYGQHPEDAHSVTMLLQKLNSQTPSPSEIGHSSLELKDVRIGSLSLRMNYPYWIFHAGMCEHVWTVDDIHLHHPSEPQRIDYPITTFLPASITPNCGVCKVLPAILAVSGDLRLDNSPCFVCKVCWDLLGWPQGDIYIKVVRLIGRRTGT</sequence>